<dbReference type="Proteomes" id="UP001286313">
    <property type="component" value="Unassembled WGS sequence"/>
</dbReference>
<keyword evidence="7" id="KW-1185">Reference proteome</keyword>
<comment type="subunit">
    <text evidence="1">Self-associates forming complexes of several hundred monomers.</text>
</comment>
<dbReference type="AlphaFoldDB" id="A0AAE1KZZ5"/>
<organism evidence="6 7">
    <name type="scientific">Petrolisthes cinctipes</name>
    <name type="common">Flat porcelain crab</name>
    <dbReference type="NCBI Taxonomy" id="88211"/>
    <lineage>
        <taxon>Eukaryota</taxon>
        <taxon>Metazoa</taxon>
        <taxon>Ecdysozoa</taxon>
        <taxon>Arthropoda</taxon>
        <taxon>Crustacea</taxon>
        <taxon>Multicrustacea</taxon>
        <taxon>Malacostraca</taxon>
        <taxon>Eumalacostraca</taxon>
        <taxon>Eucarida</taxon>
        <taxon>Decapoda</taxon>
        <taxon>Pleocyemata</taxon>
        <taxon>Anomura</taxon>
        <taxon>Galatheoidea</taxon>
        <taxon>Porcellanidae</taxon>
        <taxon>Petrolisthes</taxon>
    </lineage>
</organism>
<evidence type="ECO:0000313" key="7">
    <source>
        <dbReference type="Proteomes" id="UP001286313"/>
    </source>
</evidence>
<evidence type="ECO:0000256" key="4">
    <source>
        <dbReference type="SAM" id="MobiDB-lite"/>
    </source>
</evidence>
<feature type="domain" description="Myb/SANT-like DNA-binding" evidence="5">
    <location>
        <begin position="40"/>
        <end position="113"/>
    </location>
</feature>
<comment type="function">
    <text evidence="3">Involved in transvection phenomena (= synapsis-dependent gene expression), where the synaptic pairing of chromosomes carrying genes with which zeste interacts influences the expression of these genes. Zeste binds to DNA and stimulates transcription from a nearby promoter.</text>
</comment>
<comment type="caution">
    <text evidence="6">The sequence shown here is derived from an EMBL/GenBank/DDBJ whole genome shotgun (WGS) entry which is preliminary data.</text>
</comment>
<sequence length="306" mass="33810">MDHATTESTPTWEGRARSPLSVQVFWEVLAEMPTPAKRVAPFSRQEKSYLLQIITEHNIIADKRTQGSCVVAKQRAWERSEHSFNSAGFGGPVRTVKQLLKIWDHLKQMAKKENTLYRRECKLTGGGKHPPDVTEDTKIIMDFIKDEFKHPESEFDSNNVRLAHIQQKSEGSPVCTIFVSEGDIIDANIIEDTTELPNLQEPHSRVAYNSTAVATFEDSTLQDYIPTPSVNGKSLGQQVMVPGENVMDTAIANAGALTGTMDRGFVNAGANVLSPIENLSRHDLPPRASAGKAVQEGLTSSENRPM</sequence>
<dbReference type="EMBL" id="JAWQEG010000352">
    <property type="protein sequence ID" value="KAK3891324.1"/>
    <property type="molecule type" value="Genomic_DNA"/>
</dbReference>
<name>A0AAE1KZZ5_PETCI</name>
<gene>
    <name evidence="6" type="ORF">Pcinc_004768</name>
</gene>
<evidence type="ECO:0000256" key="3">
    <source>
        <dbReference type="ARBA" id="ARBA00025466"/>
    </source>
</evidence>
<evidence type="ECO:0000256" key="1">
    <source>
        <dbReference type="ARBA" id="ARBA00011764"/>
    </source>
</evidence>
<accession>A0AAE1KZZ5</accession>
<feature type="compositionally biased region" description="Polar residues" evidence="4">
    <location>
        <begin position="297"/>
        <end position="306"/>
    </location>
</feature>
<reference evidence="6" key="1">
    <citation type="submission" date="2023-10" db="EMBL/GenBank/DDBJ databases">
        <title>Genome assemblies of two species of porcelain crab, Petrolisthes cinctipes and Petrolisthes manimaculis (Anomura: Porcellanidae).</title>
        <authorList>
            <person name="Angst P."/>
        </authorList>
    </citation>
    <scope>NUCLEOTIDE SEQUENCE</scope>
    <source>
        <strain evidence="6">PB745_01</strain>
        <tissue evidence="6">Gill</tissue>
    </source>
</reference>
<evidence type="ECO:0000313" key="6">
    <source>
        <dbReference type="EMBL" id="KAK3891324.1"/>
    </source>
</evidence>
<proteinExistence type="predicted"/>
<dbReference type="PANTHER" id="PTHR21411">
    <property type="entry name" value="APONTIC"/>
    <property type="match status" value="1"/>
</dbReference>
<feature type="region of interest" description="Disordered" evidence="4">
    <location>
        <begin position="282"/>
        <end position="306"/>
    </location>
</feature>
<evidence type="ECO:0000259" key="5">
    <source>
        <dbReference type="Pfam" id="PF13873"/>
    </source>
</evidence>
<dbReference type="InterPro" id="IPR028002">
    <property type="entry name" value="Myb_DNA-bind_5"/>
</dbReference>
<protein>
    <recommendedName>
        <fullName evidence="2">Regulatory protein zeste</fullName>
    </recommendedName>
</protein>
<dbReference type="Pfam" id="PF13873">
    <property type="entry name" value="Myb_DNA-bind_5"/>
    <property type="match status" value="1"/>
</dbReference>
<evidence type="ECO:0000256" key="2">
    <source>
        <dbReference type="ARBA" id="ARBA00016807"/>
    </source>
</evidence>
<dbReference type="PANTHER" id="PTHR21411:SF0">
    <property type="entry name" value="REGULATORY PROTEIN ZESTE"/>
    <property type="match status" value="1"/>
</dbReference>